<dbReference type="EMBL" id="VCIZ01000002">
    <property type="protein sequence ID" value="TSP13987.1"/>
    <property type="molecule type" value="Genomic_DNA"/>
</dbReference>
<name>A0ABY3ESR6_9BURK</name>
<accession>A0ABY3ESR6</accession>
<proteinExistence type="predicted"/>
<organism evidence="1 2">
    <name type="scientific">Cupriavidus campinensis</name>
    <dbReference type="NCBI Taxonomy" id="151783"/>
    <lineage>
        <taxon>Bacteria</taxon>
        <taxon>Pseudomonadati</taxon>
        <taxon>Pseudomonadota</taxon>
        <taxon>Betaproteobacteria</taxon>
        <taxon>Burkholderiales</taxon>
        <taxon>Burkholderiaceae</taxon>
        <taxon>Cupriavidus</taxon>
    </lineage>
</organism>
<comment type="caution">
    <text evidence="1">The sequence shown here is derived from an EMBL/GenBank/DDBJ whole genome shotgun (WGS) entry which is preliminary data.</text>
</comment>
<keyword evidence="2" id="KW-1185">Reference proteome</keyword>
<protein>
    <submittedName>
        <fullName evidence="1">Uncharacterized protein</fullName>
    </submittedName>
</protein>
<dbReference type="RefSeq" id="WP_144196680.1">
    <property type="nucleotide sequence ID" value="NZ_VCIZ01000002.1"/>
</dbReference>
<evidence type="ECO:0000313" key="1">
    <source>
        <dbReference type="EMBL" id="TSP13987.1"/>
    </source>
</evidence>
<gene>
    <name evidence="1" type="ORF">FGG12_05820</name>
</gene>
<evidence type="ECO:0000313" key="2">
    <source>
        <dbReference type="Proteomes" id="UP000318943"/>
    </source>
</evidence>
<dbReference type="Proteomes" id="UP000318943">
    <property type="component" value="Unassembled WGS sequence"/>
</dbReference>
<reference evidence="1 2" key="1">
    <citation type="submission" date="2019-05" db="EMBL/GenBank/DDBJ databases">
        <title>Whole genome sequence analysis of Cupriavidus campinensis S14E4C strain.</title>
        <authorList>
            <person name="Abbaszade G."/>
            <person name="Szabo A."/>
            <person name="Toumi M."/>
            <person name="Toth E."/>
        </authorList>
    </citation>
    <scope>NUCLEOTIDE SEQUENCE [LARGE SCALE GENOMIC DNA]</scope>
    <source>
        <strain evidence="1 2">S14E4C</strain>
    </source>
</reference>
<sequence length="202" mass="22147">MTLALKDIGSIRLLLGQSPLAQSPLWTKSVDTIVPQQFVAFTTNMGMQGREPEAQVALEIAMREVRKAVEDHKLPDTLPILIYKKSAHVTLTASELAQGLATLAQPRPAAILFGLEQGLTGTAAATVTWRQAIAWRNAGQLTERAEQILSKQPRHLLCPYVFWSQNDGGRALPLFGLDSDVFAAMGMVWGELQAGYRMMAYV</sequence>